<sequence length="74" mass="8791">MERTISVLLPALFLVKQYRKFWIENLRQKRAEISNFKNTTSYICLHGPQASLRRLNTNSFVHLRMSLFPCFTKS</sequence>
<protein>
    <submittedName>
        <fullName evidence="1">Uncharacterized protein</fullName>
    </submittedName>
</protein>
<proteinExistence type="predicted"/>
<organism evidence="1 2">
    <name type="scientific">Schizosaccharomyces osmophilus</name>
    <dbReference type="NCBI Taxonomy" id="2545709"/>
    <lineage>
        <taxon>Eukaryota</taxon>
        <taxon>Fungi</taxon>
        <taxon>Dikarya</taxon>
        <taxon>Ascomycota</taxon>
        <taxon>Taphrinomycotina</taxon>
        <taxon>Schizosaccharomycetes</taxon>
        <taxon>Schizosaccharomycetales</taxon>
        <taxon>Schizosaccharomycetaceae</taxon>
        <taxon>Schizosaccharomyces</taxon>
    </lineage>
</organism>
<gene>
    <name evidence="1" type="ORF">SOMG_00221</name>
</gene>
<reference evidence="1 2" key="1">
    <citation type="journal article" date="2023" name="G3 (Bethesda)">
        <title>A high-quality reference genome for the fission yeast Schizosaccharomyces osmophilus.</title>
        <authorList>
            <person name="Jia G.S."/>
            <person name="Zhang W.C."/>
            <person name="Liang Y."/>
            <person name="Liu X.H."/>
            <person name="Rhind N."/>
            <person name="Pidoux A."/>
            <person name="Brysch-Herzberg M."/>
            <person name="Du L.L."/>
        </authorList>
    </citation>
    <scope>NUCLEOTIDE SEQUENCE [LARGE SCALE GENOMIC DNA]</scope>
    <source>
        <strain evidence="1 2">CBS 15793</strain>
    </source>
</reference>
<evidence type="ECO:0000313" key="2">
    <source>
        <dbReference type="Proteomes" id="UP001212411"/>
    </source>
</evidence>
<dbReference type="GeneID" id="80873706"/>
<dbReference type="Proteomes" id="UP001212411">
    <property type="component" value="Chromosome 1"/>
</dbReference>
<name>A0AAE9WD09_9SCHI</name>
<keyword evidence="2" id="KW-1185">Reference proteome</keyword>
<dbReference type="EMBL" id="CP115611">
    <property type="protein sequence ID" value="WBW72912.1"/>
    <property type="molecule type" value="Genomic_DNA"/>
</dbReference>
<accession>A0AAE9WD09</accession>
<dbReference type="KEGG" id="som:SOMG_00221"/>
<dbReference type="RefSeq" id="XP_056037155.1">
    <property type="nucleotide sequence ID" value="XM_056179017.1"/>
</dbReference>
<dbReference type="AlphaFoldDB" id="A0AAE9WD09"/>
<evidence type="ECO:0000313" key="1">
    <source>
        <dbReference type="EMBL" id="WBW72912.1"/>
    </source>
</evidence>